<evidence type="ECO:0000256" key="2">
    <source>
        <dbReference type="ARBA" id="ARBA00022803"/>
    </source>
</evidence>
<dbReference type="SUPFAM" id="SSF48452">
    <property type="entry name" value="TPR-like"/>
    <property type="match status" value="3"/>
</dbReference>
<protein>
    <recommendedName>
        <fullName evidence="7">Tetratricopeptide repeat protein</fullName>
    </recommendedName>
</protein>
<dbReference type="SMART" id="SM00028">
    <property type="entry name" value="TPR"/>
    <property type="match status" value="4"/>
</dbReference>
<dbReference type="Pfam" id="PF13432">
    <property type="entry name" value="TPR_16"/>
    <property type="match status" value="1"/>
</dbReference>
<evidence type="ECO:0008006" key="7">
    <source>
        <dbReference type="Google" id="ProtNLM"/>
    </source>
</evidence>
<dbReference type="Pfam" id="PF13181">
    <property type="entry name" value="TPR_8"/>
    <property type="match status" value="2"/>
</dbReference>
<sequence length="567" mass="64910">MTKMNKLKYVGLSLLFFGVANAQDAEGAKKAIDAEKYQKAKSILKSLIKENPDEGKNYFLLGDVYLKQEEKDSAAMYFNKGKGVKKDEEYNLIGLAHIKLNEGNTAAADTQLKAVEDELRRRDVEQLVYIGRAYIESDNANYKKAISFLNKAIEKDDEYAKAYLALGDAYVGDENYSEAYKAYRNAFRLDSSLLRAKLQLGVITKNTRAAFPEAVSAFENILSADPNYGPAYRELAETYYLWANTDTSKYDQYINKALDYYKKYMELTDYSLNSRMRYADFLVLARDYKALEEEAKKMQELDEVNPRILRYLSYSAYENGNYEASMKAMNEFMSKVEDDRLIARDYLYLGLAKLASTISTDAEGNSIVSDEEMFNGAIEDIKKAAEMDIEITNEFNAIGKKLFGQRLYGPASIVFEVAAENPDNRNAFYDNFYLAYSVYYDHVNKSEEDRAENIERLKVADKALDRVIELSPDAQDAFLFKARINQFMKSEEAYAEMAKAYDEYIRIVTEAGAESVEENKKKLIEAYENAGAYYQVLDKEKAKEYFTQALELDPENEYAKQQLEGLE</sequence>
<proteinExistence type="predicted"/>
<keyword evidence="6" id="KW-1185">Reference proteome</keyword>
<keyword evidence="4" id="KW-0732">Signal</keyword>
<keyword evidence="2 3" id="KW-0802">TPR repeat</keyword>
<accession>A0ABQ1JZY3</accession>
<dbReference type="InterPro" id="IPR050498">
    <property type="entry name" value="Ycf3"/>
</dbReference>
<feature type="signal peptide" evidence="4">
    <location>
        <begin position="1"/>
        <end position="22"/>
    </location>
</feature>
<organism evidence="5 6">
    <name type="scientific">Flavobacterium suaedae</name>
    <dbReference type="NCBI Taxonomy" id="1767027"/>
    <lineage>
        <taxon>Bacteria</taxon>
        <taxon>Pseudomonadati</taxon>
        <taxon>Bacteroidota</taxon>
        <taxon>Flavobacteriia</taxon>
        <taxon>Flavobacteriales</taxon>
        <taxon>Flavobacteriaceae</taxon>
        <taxon>Flavobacterium</taxon>
    </lineage>
</organism>
<evidence type="ECO:0000256" key="4">
    <source>
        <dbReference type="SAM" id="SignalP"/>
    </source>
</evidence>
<dbReference type="Proteomes" id="UP000615760">
    <property type="component" value="Unassembled WGS sequence"/>
</dbReference>
<reference evidence="6" key="1">
    <citation type="journal article" date="2019" name="Int. J. Syst. Evol. Microbiol.">
        <title>The Global Catalogue of Microorganisms (GCM) 10K type strain sequencing project: providing services to taxonomists for standard genome sequencing and annotation.</title>
        <authorList>
            <consortium name="The Broad Institute Genomics Platform"/>
            <consortium name="The Broad Institute Genome Sequencing Center for Infectious Disease"/>
            <person name="Wu L."/>
            <person name="Ma J."/>
        </authorList>
    </citation>
    <scope>NUCLEOTIDE SEQUENCE [LARGE SCALE GENOMIC DNA]</scope>
    <source>
        <strain evidence="6">CGMCC 1.15461</strain>
    </source>
</reference>
<feature type="chain" id="PRO_5047010380" description="Tetratricopeptide repeat protein" evidence="4">
    <location>
        <begin position="23"/>
        <end position="567"/>
    </location>
</feature>
<dbReference type="InterPro" id="IPR011990">
    <property type="entry name" value="TPR-like_helical_dom_sf"/>
</dbReference>
<dbReference type="EMBL" id="BMJE01000006">
    <property type="protein sequence ID" value="GGB83365.1"/>
    <property type="molecule type" value="Genomic_DNA"/>
</dbReference>
<dbReference type="PROSITE" id="PS50005">
    <property type="entry name" value="TPR"/>
    <property type="match status" value="2"/>
</dbReference>
<evidence type="ECO:0000256" key="3">
    <source>
        <dbReference type="PROSITE-ProRule" id="PRU00339"/>
    </source>
</evidence>
<evidence type="ECO:0000256" key="1">
    <source>
        <dbReference type="ARBA" id="ARBA00022737"/>
    </source>
</evidence>
<dbReference type="PANTHER" id="PTHR44858">
    <property type="entry name" value="TETRATRICOPEPTIDE REPEAT PROTEIN 6"/>
    <property type="match status" value="1"/>
</dbReference>
<feature type="repeat" description="TPR" evidence="3">
    <location>
        <begin position="524"/>
        <end position="556"/>
    </location>
</feature>
<evidence type="ECO:0000313" key="6">
    <source>
        <dbReference type="Proteomes" id="UP000615760"/>
    </source>
</evidence>
<evidence type="ECO:0000313" key="5">
    <source>
        <dbReference type="EMBL" id="GGB83365.1"/>
    </source>
</evidence>
<comment type="caution">
    <text evidence="5">The sequence shown here is derived from an EMBL/GenBank/DDBJ whole genome shotgun (WGS) entry which is preliminary data.</text>
</comment>
<feature type="repeat" description="TPR" evidence="3">
    <location>
        <begin position="160"/>
        <end position="193"/>
    </location>
</feature>
<dbReference type="InterPro" id="IPR019734">
    <property type="entry name" value="TPR_rpt"/>
</dbReference>
<dbReference type="PANTHER" id="PTHR44858:SF1">
    <property type="entry name" value="UDP-N-ACETYLGLUCOSAMINE--PEPTIDE N-ACETYLGLUCOSAMINYLTRANSFERASE SPINDLY-RELATED"/>
    <property type="match status" value="1"/>
</dbReference>
<dbReference type="Gene3D" id="1.25.40.10">
    <property type="entry name" value="Tetratricopeptide repeat domain"/>
    <property type="match status" value="3"/>
</dbReference>
<keyword evidence="1" id="KW-0677">Repeat</keyword>
<name>A0ABQ1JZY3_9FLAO</name>
<gene>
    <name evidence="5" type="ORF">GCM10007424_24250</name>
</gene>